<name>F0WKJ2_9STRA</name>
<dbReference type="AlphaFoldDB" id="F0WKJ2"/>
<proteinExistence type="predicted"/>
<dbReference type="EMBL" id="FR824179">
    <property type="protein sequence ID" value="CCA21798.1"/>
    <property type="molecule type" value="Genomic_DNA"/>
</dbReference>
<dbReference type="HOGENOM" id="CLU_2282693_0_0_1"/>
<protein>
    <submittedName>
        <fullName evidence="1">AlNc14C134G7044 protein</fullName>
    </submittedName>
</protein>
<gene>
    <name evidence="1" type="primary">AlNc14C134G7044</name>
    <name evidence="1" type="ORF">ALNC14_079410</name>
</gene>
<organism evidence="1">
    <name type="scientific">Albugo laibachii Nc14</name>
    <dbReference type="NCBI Taxonomy" id="890382"/>
    <lineage>
        <taxon>Eukaryota</taxon>
        <taxon>Sar</taxon>
        <taxon>Stramenopiles</taxon>
        <taxon>Oomycota</taxon>
        <taxon>Peronosporomycetes</taxon>
        <taxon>Albuginales</taxon>
        <taxon>Albuginaceae</taxon>
        <taxon>Albugo</taxon>
    </lineage>
</organism>
<reference evidence="1" key="2">
    <citation type="submission" date="2011-02" db="EMBL/GenBank/DDBJ databases">
        <authorList>
            <person name="MacLean D."/>
        </authorList>
    </citation>
    <scope>NUCLEOTIDE SEQUENCE</scope>
</reference>
<accession>F0WKJ2</accession>
<sequence length="102" mass="11564">MRDLQPTFGVQIYANATAWWNADMSVSFPEYQFSDRGHLWRVVALHVLEKIIALELSWKAASLPRLAKQATTPALSQRLVSPMLLSRSICVWIAQEVAHNLC</sequence>
<reference evidence="1" key="1">
    <citation type="journal article" date="2011" name="PLoS Biol.">
        <title>Gene gain and loss during evolution of obligate parasitism in the white rust pathogen of Arabidopsis thaliana.</title>
        <authorList>
            <person name="Kemen E."/>
            <person name="Gardiner A."/>
            <person name="Schultz-Larsen T."/>
            <person name="Kemen A.C."/>
            <person name="Balmuth A.L."/>
            <person name="Robert-Seilaniantz A."/>
            <person name="Bailey K."/>
            <person name="Holub E."/>
            <person name="Studholme D.J."/>
            <person name="Maclean D."/>
            <person name="Jones J.D."/>
        </authorList>
    </citation>
    <scope>NUCLEOTIDE SEQUENCE</scope>
</reference>
<evidence type="ECO:0000313" key="1">
    <source>
        <dbReference type="EMBL" id="CCA21798.1"/>
    </source>
</evidence>